<name>A0A1F5Y149_9BACT</name>
<protein>
    <submittedName>
        <fullName evidence="1">Uncharacterized protein</fullName>
    </submittedName>
</protein>
<accession>A0A1F5Y149</accession>
<dbReference type="SUPFAM" id="SSF143011">
    <property type="entry name" value="RelE-like"/>
    <property type="match status" value="1"/>
</dbReference>
<dbReference type="EMBL" id="MFIQ01000001">
    <property type="protein sequence ID" value="OGF93874.1"/>
    <property type="molecule type" value="Genomic_DNA"/>
</dbReference>
<dbReference type="STRING" id="1798364.A3G54_02810"/>
<evidence type="ECO:0000313" key="2">
    <source>
        <dbReference type="Proteomes" id="UP000178894"/>
    </source>
</evidence>
<gene>
    <name evidence="1" type="ORF">A3G54_02810</name>
</gene>
<sequence length="81" mass="9925">MRIRRTQQFLLSYEQAPAHVQKAFDQKVGFLLENLRHPSLRSKKYDETRDIWQARVTESWRFYFRIEKDSYVILNIISHPK</sequence>
<dbReference type="AlphaFoldDB" id="A0A1F5Y149"/>
<dbReference type="Proteomes" id="UP000178894">
    <property type="component" value="Unassembled WGS sequence"/>
</dbReference>
<proteinExistence type="predicted"/>
<evidence type="ECO:0000313" key="1">
    <source>
        <dbReference type="EMBL" id="OGF93874.1"/>
    </source>
</evidence>
<dbReference type="InterPro" id="IPR035093">
    <property type="entry name" value="RelE/ParE_toxin_dom_sf"/>
</dbReference>
<organism evidence="1 2">
    <name type="scientific">Candidatus Giovannonibacteria bacterium RIFCSPLOWO2_12_FULL_44_15</name>
    <dbReference type="NCBI Taxonomy" id="1798364"/>
    <lineage>
        <taxon>Bacteria</taxon>
        <taxon>Candidatus Giovannoniibacteriota</taxon>
    </lineage>
</organism>
<reference evidence="1 2" key="1">
    <citation type="journal article" date="2016" name="Nat. Commun.">
        <title>Thousands of microbial genomes shed light on interconnected biogeochemical processes in an aquifer system.</title>
        <authorList>
            <person name="Anantharaman K."/>
            <person name="Brown C.T."/>
            <person name="Hug L.A."/>
            <person name="Sharon I."/>
            <person name="Castelle C.J."/>
            <person name="Probst A.J."/>
            <person name="Thomas B.C."/>
            <person name="Singh A."/>
            <person name="Wilkins M.J."/>
            <person name="Karaoz U."/>
            <person name="Brodie E.L."/>
            <person name="Williams K.H."/>
            <person name="Hubbard S.S."/>
            <person name="Banfield J.F."/>
        </authorList>
    </citation>
    <scope>NUCLEOTIDE SEQUENCE [LARGE SCALE GENOMIC DNA]</scope>
</reference>
<comment type="caution">
    <text evidence="1">The sequence shown here is derived from an EMBL/GenBank/DDBJ whole genome shotgun (WGS) entry which is preliminary data.</text>
</comment>
<dbReference type="Gene3D" id="3.30.2310.20">
    <property type="entry name" value="RelE-like"/>
    <property type="match status" value="1"/>
</dbReference>